<name>A0A6N9VCF8_STRMI</name>
<protein>
    <recommendedName>
        <fullName evidence="1">Condensation domain-containing protein</fullName>
    </recommendedName>
</protein>
<dbReference type="PANTHER" id="PTHR45398:SF1">
    <property type="entry name" value="ENZYME, PUTATIVE (JCVI)-RELATED"/>
    <property type="match status" value="1"/>
</dbReference>
<reference evidence="2 3" key="1">
    <citation type="submission" date="2020-01" db="EMBL/GenBank/DDBJ databases">
        <title>Insect and environment-associated Actinomycetes.</title>
        <authorList>
            <person name="Currrie C."/>
            <person name="Chevrette M."/>
            <person name="Carlson C."/>
            <person name="Stubbendieck R."/>
            <person name="Wendt-Pienkowski E."/>
        </authorList>
    </citation>
    <scope>NUCLEOTIDE SEQUENCE [LARGE SCALE GENOMIC DNA]</scope>
    <source>
        <strain evidence="2 3">SID14438</strain>
    </source>
</reference>
<dbReference type="Gene3D" id="3.30.559.30">
    <property type="entry name" value="Nonribosomal peptide synthetase, condensation domain"/>
    <property type="match status" value="1"/>
</dbReference>
<organism evidence="2 3">
    <name type="scientific">Streptomyces microflavus</name>
    <name type="common">Streptomyces lipmanii</name>
    <dbReference type="NCBI Taxonomy" id="1919"/>
    <lineage>
        <taxon>Bacteria</taxon>
        <taxon>Bacillati</taxon>
        <taxon>Actinomycetota</taxon>
        <taxon>Actinomycetes</taxon>
        <taxon>Kitasatosporales</taxon>
        <taxon>Streptomycetaceae</taxon>
        <taxon>Streptomyces</taxon>
    </lineage>
</organism>
<dbReference type="Pfam" id="PF00668">
    <property type="entry name" value="Condensation"/>
    <property type="match status" value="1"/>
</dbReference>
<dbReference type="SUPFAM" id="SSF52777">
    <property type="entry name" value="CoA-dependent acyltransferases"/>
    <property type="match status" value="1"/>
</dbReference>
<dbReference type="PANTHER" id="PTHR45398">
    <property type="match status" value="1"/>
</dbReference>
<feature type="domain" description="Condensation" evidence="1">
    <location>
        <begin position="7"/>
        <end position="101"/>
    </location>
</feature>
<gene>
    <name evidence="2" type="ORF">G3I39_11585</name>
</gene>
<dbReference type="GO" id="GO:0003824">
    <property type="term" value="F:catalytic activity"/>
    <property type="evidence" value="ECO:0007669"/>
    <property type="project" value="InterPro"/>
</dbReference>
<dbReference type="InterPro" id="IPR001242">
    <property type="entry name" value="Condensation_dom"/>
</dbReference>
<evidence type="ECO:0000313" key="2">
    <source>
        <dbReference type="EMBL" id="NEB67681.1"/>
    </source>
</evidence>
<proteinExistence type="predicted"/>
<feature type="non-terminal residue" evidence="2">
    <location>
        <position position="1"/>
    </location>
</feature>
<comment type="caution">
    <text evidence="2">The sequence shown here is derived from an EMBL/GenBank/DDBJ whole genome shotgun (WGS) entry which is preliminary data.</text>
</comment>
<evidence type="ECO:0000313" key="3">
    <source>
        <dbReference type="Proteomes" id="UP000471648"/>
    </source>
</evidence>
<accession>A0A6N9VCF8</accession>
<sequence length="119" mass="13117">QEVPPVYRTQVNDVLLTALARTLRGWTGRDRLAVHLEGHGREDLFADLDLTRTVGWFTSMYPVALGLPEGDAWGPAVMAVKEQLRAIPDRGIGYGALRHLGGALPSHAEPRISFNYLGR</sequence>
<dbReference type="Proteomes" id="UP000471648">
    <property type="component" value="Unassembled WGS sequence"/>
</dbReference>
<dbReference type="EMBL" id="JAAGME010000442">
    <property type="protein sequence ID" value="NEB67681.1"/>
    <property type="molecule type" value="Genomic_DNA"/>
</dbReference>
<feature type="non-terminal residue" evidence="2">
    <location>
        <position position="119"/>
    </location>
</feature>
<dbReference type="AlphaFoldDB" id="A0A6N9VCF8"/>
<evidence type="ECO:0000259" key="1">
    <source>
        <dbReference type="Pfam" id="PF00668"/>
    </source>
</evidence>
<dbReference type="RefSeq" id="WP_164357110.1">
    <property type="nucleotide sequence ID" value="NZ_JAAGME010000442.1"/>
</dbReference>